<gene>
    <name evidence="1" type="ORF">ACFQO9_05215</name>
</gene>
<name>A0ABW2LWA6_9FLAO</name>
<protein>
    <recommendedName>
        <fullName evidence="3">BACON domain-containing protein</fullName>
    </recommendedName>
</protein>
<sequence>MKKIKSNQLFKGLFVAVITVMVLSFVESCRKDNDDTSEDVKRQKIVFKAEASSGVNITKAVYGIDGNPITVNGLSGTTWSSPEINTEGVVYNSNVVVNATGVDATSTLKVQIFVDGELKKESVTSGQILSASTSYTF</sequence>
<keyword evidence="2" id="KW-1185">Reference proteome</keyword>
<reference evidence="2" key="1">
    <citation type="journal article" date="2019" name="Int. J. Syst. Evol. Microbiol.">
        <title>The Global Catalogue of Microorganisms (GCM) 10K type strain sequencing project: providing services to taxonomists for standard genome sequencing and annotation.</title>
        <authorList>
            <consortium name="The Broad Institute Genomics Platform"/>
            <consortium name="The Broad Institute Genome Sequencing Center for Infectious Disease"/>
            <person name="Wu L."/>
            <person name="Ma J."/>
        </authorList>
    </citation>
    <scope>NUCLEOTIDE SEQUENCE [LARGE SCALE GENOMIC DNA]</scope>
    <source>
        <strain evidence="2">CCUG 54781</strain>
    </source>
</reference>
<dbReference type="RefSeq" id="WP_378174822.1">
    <property type="nucleotide sequence ID" value="NZ_JBHTCR010000002.1"/>
</dbReference>
<organism evidence="1 2">
    <name type="scientific">Chryseobacterium zhengzhouense</name>
    <dbReference type="NCBI Taxonomy" id="1636086"/>
    <lineage>
        <taxon>Bacteria</taxon>
        <taxon>Pseudomonadati</taxon>
        <taxon>Bacteroidota</taxon>
        <taxon>Flavobacteriia</taxon>
        <taxon>Flavobacteriales</taxon>
        <taxon>Weeksellaceae</taxon>
        <taxon>Chryseobacterium group</taxon>
        <taxon>Chryseobacterium</taxon>
    </lineage>
</organism>
<dbReference type="EMBL" id="JBHTCR010000002">
    <property type="protein sequence ID" value="MFC7346119.1"/>
    <property type="molecule type" value="Genomic_DNA"/>
</dbReference>
<dbReference type="Proteomes" id="UP001596550">
    <property type="component" value="Unassembled WGS sequence"/>
</dbReference>
<accession>A0ABW2LWA6</accession>
<evidence type="ECO:0008006" key="3">
    <source>
        <dbReference type="Google" id="ProtNLM"/>
    </source>
</evidence>
<evidence type="ECO:0000313" key="2">
    <source>
        <dbReference type="Proteomes" id="UP001596550"/>
    </source>
</evidence>
<proteinExistence type="predicted"/>
<evidence type="ECO:0000313" key="1">
    <source>
        <dbReference type="EMBL" id="MFC7346119.1"/>
    </source>
</evidence>
<comment type="caution">
    <text evidence="1">The sequence shown here is derived from an EMBL/GenBank/DDBJ whole genome shotgun (WGS) entry which is preliminary data.</text>
</comment>